<dbReference type="Pfam" id="PF13191">
    <property type="entry name" value="AAA_16"/>
    <property type="match status" value="1"/>
</dbReference>
<name>A0A346Y083_9ACTN</name>
<dbReference type="Gene3D" id="1.25.40.10">
    <property type="entry name" value="Tetratricopeptide repeat domain"/>
    <property type="match status" value="2"/>
</dbReference>
<reference evidence="5 6" key="1">
    <citation type="submission" date="2018-09" db="EMBL/GenBank/DDBJ databases">
        <title>Complete genome sequence of Euzebya sp. DY32-46 isolated from seawater of Pacific Ocean.</title>
        <authorList>
            <person name="Xu L."/>
            <person name="Wu Y.-H."/>
            <person name="Xu X.-W."/>
        </authorList>
    </citation>
    <scope>NUCLEOTIDE SEQUENCE [LARGE SCALE GENOMIC DNA]</scope>
    <source>
        <strain evidence="5 6">DY32-46</strain>
    </source>
</reference>
<dbReference type="SMART" id="SM00044">
    <property type="entry name" value="CYCc"/>
    <property type="match status" value="1"/>
</dbReference>
<dbReference type="PANTHER" id="PTHR16305">
    <property type="entry name" value="TESTICULAR SOLUBLE ADENYLYL CYCLASE"/>
    <property type="match status" value="1"/>
</dbReference>
<dbReference type="AlphaFoldDB" id="A0A346Y083"/>
<evidence type="ECO:0000313" key="5">
    <source>
        <dbReference type="EMBL" id="AXV07880.1"/>
    </source>
</evidence>
<feature type="domain" description="Guanylate cyclase" evidence="4">
    <location>
        <begin position="3"/>
        <end position="129"/>
    </location>
</feature>
<evidence type="ECO:0000256" key="2">
    <source>
        <dbReference type="ARBA" id="ARBA00022840"/>
    </source>
</evidence>
<evidence type="ECO:0000256" key="3">
    <source>
        <dbReference type="SAM" id="MobiDB-lite"/>
    </source>
</evidence>
<feature type="region of interest" description="Disordered" evidence="3">
    <location>
        <begin position="1110"/>
        <end position="1131"/>
    </location>
</feature>
<dbReference type="GO" id="GO:0009190">
    <property type="term" value="P:cyclic nucleotide biosynthetic process"/>
    <property type="evidence" value="ECO:0007669"/>
    <property type="project" value="InterPro"/>
</dbReference>
<protein>
    <submittedName>
        <fullName evidence="5">Adenylate cyclase</fullName>
    </submittedName>
</protein>
<dbReference type="EMBL" id="CP031165">
    <property type="protein sequence ID" value="AXV07880.1"/>
    <property type="molecule type" value="Genomic_DNA"/>
</dbReference>
<keyword evidence="6" id="KW-1185">Reference proteome</keyword>
<dbReference type="InterPro" id="IPR027417">
    <property type="entry name" value="P-loop_NTPase"/>
</dbReference>
<dbReference type="InterPro" id="IPR011990">
    <property type="entry name" value="TPR-like_helical_dom_sf"/>
</dbReference>
<dbReference type="GO" id="GO:0004016">
    <property type="term" value="F:adenylate cyclase activity"/>
    <property type="evidence" value="ECO:0007669"/>
    <property type="project" value="TreeGrafter"/>
</dbReference>
<dbReference type="SUPFAM" id="SSF55073">
    <property type="entry name" value="Nucleotide cyclase"/>
    <property type="match status" value="1"/>
</dbReference>
<sequence>MATVVIGDLVGFTALAETLDPERVKQLVDRLFGRLAADVAAHGGTVDKVVGDSIVALFGAPVAHEDDPERAVRAALAMQRTVRAVAVEEDVDLRMRIGVNTGEVLVGGLVADDSWTAMGDAVNVAARLESAADPGAVLVGEQTHRATQDRITFRRRGPLTVRGRREPLDTWVALRPIGEPGSELDRRRGPVVGREVEERFLDAILDVAVARRRAHLVELIGDAGVGKRMLADAFVERARQRHDALVLEARIPPYGEASMWTPAADMLRNAVGLDIDLDDEAAMTTVVAGAMGMSPDDPEAARMASALHELMELSPDRTENVEAARAAATAAIVTLVRQLAERRPIVAVLANIQWADQAIIDLMTDVLMGLRRLPVMAVTTSRVGDPTDHVPDISAFTDAVNVSWLRLGPLEDDDARALARELLGPAATDEAVSAAVRRSGGNPLMLEEIAALADEGVRADRVEDMPLTLRGLLSARLDVLDPVERRIVEDAAMIGWTGPVDMLLAVATDRGEREAAALLEVLVDRDLFVIEGDTYRFKTDALREAAYLRLPKRERVERHRDIGRRLAHPSGGGTTLRRRAQHLATAAELAASMGPVADDLRTDAVEALDAAAEWAGQRDPAVSLVFADRAIALADDAPWTIRLHRARALAELGRIDEATAAATAIVDADPSAAVTALALVVIGQGLQSRGRLEESTRVLEEAVAAARRSEDEHALATALRMLGMTLIFRGMEQPAARAVHEAGEVHERLGDVAGMAWAEQHEAWIAFNAGDLARASLLAARAQDRFAAEGNRLGTAFTAGLLGWIDFLAGDLDGAMEKAEQALSTGLRPDTHAFGAGLAEVLLAGVHTWQGRTVSAAGHATEAIRLLHHIGHRWGEMLGHAVRARALAHLGRAAEAAAEADRGVAIADRLEDVAHGSLARIAAAGMDLHQGEPRRARSRLPAALTATPSPDIDRHLALAALQEGDTDTALVMAIRSLQPDAGPSTVVANSALAALVHARAGDVEQVTPLVDFVEAAPVASYLDRTMSRLAAALAAHRRGLPAAVRGHLDHALGAVGDAQDIPARALVTLLEAALCGSPADVAAAIEALPGAGITGDGWLHAFGITVPADTAPTDTVPAETAPDILGADVPR</sequence>
<keyword evidence="1" id="KW-0547">Nucleotide-binding</keyword>
<dbReference type="PANTHER" id="PTHR16305:SF28">
    <property type="entry name" value="GUANYLATE CYCLASE DOMAIN-CONTAINING PROTEIN"/>
    <property type="match status" value="1"/>
</dbReference>
<dbReference type="SUPFAM" id="SSF48452">
    <property type="entry name" value="TPR-like"/>
    <property type="match status" value="2"/>
</dbReference>
<dbReference type="InterPro" id="IPR041664">
    <property type="entry name" value="AAA_16"/>
</dbReference>
<dbReference type="GO" id="GO:0035556">
    <property type="term" value="P:intracellular signal transduction"/>
    <property type="evidence" value="ECO:0007669"/>
    <property type="project" value="InterPro"/>
</dbReference>
<evidence type="ECO:0000256" key="1">
    <source>
        <dbReference type="ARBA" id="ARBA00022741"/>
    </source>
</evidence>
<evidence type="ECO:0000313" key="6">
    <source>
        <dbReference type="Proteomes" id="UP000264006"/>
    </source>
</evidence>
<keyword evidence="2" id="KW-0067">ATP-binding</keyword>
<dbReference type="Pfam" id="PF00211">
    <property type="entry name" value="Guanylate_cyc"/>
    <property type="match status" value="1"/>
</dbReference>
<dbReference type="KEGG" id="euz:DVS28_a3204"/>
<evidence type="ECO:0000259" key="4">
    <source>
        <dbReference type="PROSITE" id="PS50125"/>
    </source>
</evidence>
<dbReference type="InterPro" id="IPR029787">
    <property type="entry name" value="Nucleotide_cyclase"/>
</dbReference>
<proteinExistence type="predicted"/>
<dbReference type="Gene3D" id="3.30.70.1230">
    <property type="entry name" value="Nucleotide cyclase"/>
    <property type="match status" value="1"/>
</dbReference>
<dbReference type="PROSITE" id="PS50125">
    <property type="entry name" value="GUANYLATE_CYCLASE_2"/>
    <property type="match status" value="1"/>
</dbReference>
<organism evidence="5 6">
    <name type="scientific">Euzebya pacifica</name>
    <dbReference type="NCBI Taxonomy" id="1608957"/>
    <lineage>
        <taxon>Bacteria</taxon>
        <taxon>Bacillati</taxon>
        <taxon>Actinomycetota</taxon>
        <taxon>Nitriliruptoria</taxon>
        <taxon>Euzebyales</taxon>
    </lineage>
</organism>
<gene>
    <name evidence="5" type="ORF">DVS28_a3204</name>
</gene>
<dbReference type="GO" id="GO:0005524">
    <property type="term" value="F:ATP binding"/>
    <property type="evidence" value="ECO:0007669"/>
    <property type="project" value="UniProtKB-KW"/>
</dbReference>
<dbReference type="CDD" id="cd07302">
    <property type="entry name" value="CHD"/>
    <property type="match status" value="1"/>
</dbReference>
<accession>A0A346Y083</accession>
<dbReference type="SUPFAM" id="SSF52540">
    <property type="entry name" value="P-loop containing nucleoside triphosphate hydrolases"/>
    <property type="match status" value="1"/>
</dbReference>
<dbReference type="Proteomes" id="UP000264006">
    <property type="component" value="Chromosome"/>
</dbReference>
<dbReference type="GO" id="GO:0005737">
    <property type="term" value="C:cytoplasm"/>
    <property type="evidence" value="ECO:0007669"/>
    <property type="project" value="TreeGrafter"/>
</dbReference>
<dbReference type="InterPro" id="IPR001054">
    <property type="entry name" value="A/G_cyclase"/>
</dbReference>